<feature type="region of interest" description="Disordered" evidence="1">
    <location>
        <begin position="1"/>
        <end position="70"/>
    </location>
</feature>
<proteinExistence type="predicted"/>
<gene>
    <name evidence="2" type="ORF">PVAG01_05576</name>
</gene>
<protein>
    <submittedName>
        <fullName evidence="2">Uncharacterized protein</fullName>
    </submittedName>
</protein>
<keyword evidence="3" id="KW-1185">Reference proteome</keyword>
<evidence type="ECO:0000256" key="1">
    <source>
        <dbReference type="SAM" id="MobiDB-lite"/>
    </source>
</evidence>
<accession>A0ABR4PKF5</accession>
<dbReference type="EMBL" id="JBFCZG010000004">
    <property type="protein sequence ID" value="KAL3423829.1"/>
    <property type="molecule type" value="Genomic_DNA"/>
</dbReference>
<sequence length="263" mass="29904">MPPIDYSKWDNLDTDSEGENVAKPSQNPKASKPTLTKSEPSVKELNLEPLGSGTVTGAKEYTNPTLDDSLWKNKDENGDWVVTPYQARQLTHWKYFGQRSDGSEKRIVASDWSKKEPFKEPQITEWPVPLPADRITKLLNGYRPGGQEGKWFVYADGPDFEGHAVLHMLRSWTGYAMIDLAIKINIDEESGEEESADIVTMTWDLASISNEEFAKYMALEVCRWVLGVKVVEHFDEPKEWDDLPLVYPAVKDGQTVYKKLSFK</sequence>
<name>A0ABR4PKF5_9HELO</name>
<evidence type="ECO:0000313" key="2">
    <source>
        <dbReference type="EMBL" id="KAL3423829.1"/>
    </source>
</evidence>
<organism evidence="2 3">
    <name type="scientific">Phlyctema vagabunda</name>
    <dbReference type="NCBI Taxonomy" id="108571"/>
    <lineage>
        <taxon>Eukaryota</taxon>
        <taxon>Fungi</taxon>
        <taxon>Dikarya</taxon>
        <taxon>Ascomycota</taxon>
        <taxon>Pezizomycotina</taxon>
        <taxon>Leotiomycetes</taxon>
        <taxon>Helotiales</taxon>
        <taxon>Dermateaceae</taxon>
        <taxon>Phlyctema</taxon>
    </lineage>
</organism>
<evidence type="ECO:0000313" key="3">
    <source>
        <dbReference type="Proteomes" id="UP001629113"/>
    </source>
</evidence>
<comment type="caution">
    <text evidence="2">The sequence shown here is derived from an EMBL/GenBank/DDBJ whole genome shotgun (WGS) entry which is preliminary data.</text>
</comment>
<reference evidence="2 3" key="1">
    <citation type="submission" date="2024-06" db="EMBL/GenBank/DDBJ databases">
        <title>Complete genome of Phlyctema vagabunda strain 19-DSS-EL-015.</title>
        <authorList>
            <person name="Fiorenzani C."/>
        </authorList>
    </citation>
    <scope>NUCLEOTIDE SEQUENCE [LARGE SCALE GENOMIC DNA]</scope>
    <source>
        <strain evidence="2 3">19-DSS-EL-015</strain>
    </source>
</reference>
<feature type="compositionally biased region" description="Polar residues" evidence="1">
    <location>
        <begin position="23"/>
        <end position="39"/>
    </location>
</feature>
<dbReference type="Proteomes" id="UP001629113">
    <property type="component" value="Unassembled WGS sequence"/>
</dbReference>